<dbReference type="Proteomes" id="UP000464178">
    <property type="component" value="Chromosome"/>
</dbReference>
<evidence type="ECO:0000259" key="6">
    <source>
        <dbReference type="Pfam" id="PF00884"/>
    </source>
</evidence>
<evidence type="ECO:0000256" key="1">
    <source>
        <dbReference type="ARBA" id="ARBA00008779"/>
    </source>
</evidence>
<dbReference type="PANTHER" id="PTHR42693:SF53">
    <property type="entry name" value="ENDO-4-O-SULFATASE"/>
    <property type="match status" value="1"/>
</dbReference>
<evidence type="ECO:0000313" key="7">
    <source>
        <dbReference type="EMBL" id="VTR94224.1"/>
    </source>
</evidence>
<sequence>MSRFVLALFASGFVLNPLRAADKPNVIVIVGDDMGYADVGAHGCKDIPTPNLDALAKAGTRFTSGYVSGPYCSPTRAALLTGRYQTRFGHEFNGAGANVGLPVTETTLADRMRAAGYATGWVGKWHLGAGD</sequence>
<dbReference type="GO" id="GO:0046872">
    <property type="term" value="F:metal ion binding"/>
    <property type="evidence" value="ECO:0007669"/>
    <property type="project" value="UniProtKB-KW"/>
</dbReference>
<dbReference type="KEGG" id="gms:SOIL9_34900"/>
<dbReference type="InterPro" id="IPR017850">
    <property type="entry name" value="Alkaline_phosphatase_core_sf"/>
</dbReference>
<dbReference type="PROSITE" id="PS00149">
    <property type="entry name" value="SULFATASE_2"/>
    <property type="match status" value="1"/>
</dbReference>
<feature type="chain" id="PRO_5027113012" description="Sulfatase N-terminal domain-containing protein" evidence="5">
    <location>
        <begin position="21"/>
        <end position="131"/>
    </location>
</feature>
<keyword evidence="4" id="KW-0106">Calcium</keyword>
<keyword evidence="8" id="KW-1185">Reference proteome</keyword>
<dbReference type="Pfam" id="PF00884">
    <property type="entry name" value="Sulfatase"/>
    <property type="match status" value="1"/>
</dbReference>
<keyword evidence="3" id="KW-0378">Hydrolase</keyword>
<organism evidence="7 8">
    <name type="scientific">Gemmata massiliana</name>
    <dbReference type="NCBI Taxonomy" id="1210884"/>
    <lineage>
        <taxon>Bacteria</taxon>
        <taxon>Pseudomonadati</taxon>
        <taxon>Planctomycetota</taxon>
        <taxon>Planctomycetia</taxon>
        <taxon>Gemmatales</taxon>
        <taxon>Gemmataceae</taxon>
        <taxon>Gemmata</taxon>
    </lineage>
</organism>
<gene>
    <name evidence="7" type="ORF">SOIL9_34900</name>
</gene>
<evidence type="ECO:0000256" key="2">
    <source>
        <dbReference type="ARBA" id="ARBA00022723"/>
    </source>
</evidence>
<dbReference type="InterPro" id="IPR050738">
    <property type="entry name" value="Sulfatase"/>
</dbReference>
<evidence type="ECO:0000256" key="5">
    <source>
        <dbReference type="SAM" id="SignalP"/>
    </source>
</evidence>
<keyword evidence="2" id="KW-0479">Metal-binding</keyword>
<evidence type="ECO:0000256" key="3">
    <source>
        <dbReference type="ARBA" id="ARBA00022801"/>
    </source>
</evidence>
<dbReference type="AlphaFoldDB" id="A0A6P2D2B0"/>
<dbReference type="Gene3D" id="3.40.720.10">
    <property type="entry name" value="Alkaline Phosphatase, subunit A"/>
    <property type="match status" value="1"/>
</dbReference>
<proteinExistence type="inferred from homology"/>
<reference evidence="7 8" key="1">
    <citation type="submission" date="2019-05" db="EMBL/GenBank/DDBJ databases">
        <authorList>
            <consortium name="Science for Life Laboratories"/>
        </authorList>
    </citation>
    <scope>NUCLEOTIDE SEQUENCE [LARGE SCALE GENOMIC DNA]</scope>
    <source>
        <strain evidence="7">Soil9</strain>
    </source>
</reference>
<evidence type="ECO:0000256" key="4">
    <source>
        <dbReference type="ARBA" id="ARBA00022837"/>
    </source>
</evidence>
<name>A0A6P2D2B0_9BACT</name>
<feature type="signal peptide" evidence="5">
    <location>
        <begin position="1"/>
        <end position="20"/>
    </location>
</feature>
<feature type="domain" description="Sulfatase N-terminal" evidence="6">
    <location>
        <begin position="24"/>
        <end position="128"/>
    </location>
</feature>
<dbReference type="SUPFAM" id="SSF53649">
    <property type="entry name" value="Alkaline phosphatase-like"/>
    <property type="match status" value="1"/>
</dbReference>
<dbReference type="EMBL" id="LR593886">
    <property type="protein sequence ID" value="VTR94224.1"/>
    <property type="molecule type" value="Genomic_DNA"/>
</dbReference>
<dbReference type="InterPro" id="IPR000917">
    <property type="entry name" value="Sulfatase_N"/>
</dbReference>
<accession>A0A6P2D2B0</accession>
<dbReference type="GO" id="GO:0004065">
    <property type="term" value="F:arylsulfatase activity"/>
    <property type="evidence" value="ECO:0007669"/>
    <property type="project" value="TreeGrafter"/>
</dbReference>
<dbReference type="PANTHER" id="PTHR42693">
    <property type="entry name" value="ARYLSULFATASE FAMILY MEMBER"/>
    <property type="match status" value="1"/>
</dbReference>
<evidence type="ECO:0000313" key="8">
    <source>
        <dbReference type="Proteomes" id="UP000464178"/>
    </source>
</evidence>
<comment type="similarity">
    <text evidence="1">Belongs to the sulfatase family.</text>
</comment>
<protein>
    <recommendedName>
        <fullName evidence="6">Sulfatase N-terminal domain-containing protein</fullName>
    </recommendedName>
</protein>
<dbReference type="InterPro" id="IPR024607">
    <property type="entry name" value="Sulfatase_CS"/>
</dbReference>
<keyword evidence="5" id="KW-0732">Signal</keyword>
<dbReference type="CDD" id="cd16022">
    <property type="entry name" value="sulfatase_like"/>
    <property type="match status" value="1"/>
</dbReference>